<gene>
    <name evidence="1" type="ORF">UU34_C0008G0018</name>
</gene>
<evidence type="ECO:0000313" key="1">
    <source>
        <dbReference type="EMBL" id="KKR86994.1"/>
    </source>
</evidence>
<reference evidence="1 2" key="1">
    <citation type="journal article" date="2015" name="Nature">
        <title>rRNA introns, odd ribosomes, and small enigmatic genomes across a large radiation of phyla.</title>
        <authorList>
            <person name="Brown C.T."/>
            <person name="Hug L.A."/>
            <person name="Thomas B.C."/>
            <person name="Sharon I."/>
            <person name="Castelle C.J."/>
            <person name="Singh A."/>
            <person name="Wilkins M.J."/>
            <person name="Williams K.H."/>
            <person name="Banfield J.F."/>
        </authorList>
    </citation>
    <scope>NUCLEOTIDE SEQUENCE [LARGE SCALE GENOMIC DNA]</scope>
</reference>
<dbReference type="EMBL" id="LCAG01000008">
    <property type="protein sequence ID" value="KKR86994.1"/>
    <property type="molecule type" value="Genomic_DNA"/>
</dbReference>
<accession>A0A0G0UDH8</accession>
<protein>
    <submittedName>
        <fullName evidence="1">Uncharacterized protein</fullName>
    </submittedName>
</protein>
<dbReference type="AlphaFoldDB" id="A0A0G0UDH8"/>
<evidence type="ECO:0000313" key="2">
    <source>
        <dbReference type="Proteomes" id="UP000034854"/>
    </source>
</evidence>
<dbReference type="Proteomes" id="UP000034854">
    <property type="component" value="Unassembled WGS sequence"/>
</dbReference>
<organism evidence="1 2">
    <name type="scientific">Candidatus Curtissbacteria bacterium GW2011_GWA1_41_11</name>
    <dbReference type="NCBI Taxonomy" id="1618409"/>
    <lineage>
        <taxon>Bacteria</taxon>
        <taxon>Candidatus Curtissiibacteriota</taxon>
    </lineage>
</organism>
<sequence>MNNKRNINKAQWTKFWGNLGIYAVKKSARFLRRYKYSQDFKKLQKIGVEESKIEEVKAAFQNYQAPEIQFHRFALFFRRDFESVILWTNASSVSDAFIKLFRKLHNNSFKNAKEELHKLFLLYELNKKGEGRSFEIKYRGRGSLRNIKGTIFSGMLSSKHENASYSTSKTFNVGTDTIVPLCKKSEGKTVYKFIRFTRNNNKILVKISVDSPKELNLIKYKIADYFNSYLDTPEEAGDFSKFIGFLKTGQSNHFTLIGINYFDNEFKLSIFPQNNNDKNIASYGPFRRLASTYSKESIGNLVSIRIADKEINTRNQIFVNFFTFLTEGIIGAVTLSLDDRRLNLKERTKFKQDFASDFEIPLDTLINLDTIDESEIYKLFLQNLPKKQRRLQLRTESSIRIYKSLFDNGLISPSFDSEDKGAYCFNSSCRLSFQRKWNQKYCQACKDLLFVDKKIIVSTIEEKKVAEFTHKMCLGLGIQAERFEKKLLGRKLYVVEARHNGKSACFIPISRDLNENQIEIIRFRYPNLILITSKDDKNELAQSNIEAVELYKFVQKLISGDVSYVKQLVIKAKRNELSLIRGVSNDVASRFVDDNFYKSKNQITKNFGAELFEADCYVLFSYIFGSSIWLGANKRGKAFPDGITAFPLTLAKSGCFIWDTKFSETNKIVFGTVEKNAKYVKDGKNNSTIIDNGGLRGFSFVSNAGAPNNFTAKFNKVGKGKVIKISFLNSKQLTDVYKHFKDNEQEINQNSKIKEIFLDTMKTLLFKSKRKKKAFIITDREVVNLLLKAEEKYLAMRTQQLGV</sequence>
<comment type="caution">
    <text evidence="1">The sequence shown here is derived from an EMBL/GenBank/DDBJ whole genome shotgun (WGS) entry which is preliminary data.</text>
</comment>
<name>A0A0G0UDH8_9BACT</name>
<proteinExistence type="predicted"/>